<name>A0A369MFK2_EGGLN</name>
<feature type="transmembrane region" description="Helical" evidence="1">
    <location>
        <begin position="6"/>
        <end position="31"/>
    </location>
</feature>
<reference evidence="3 5" key="1">
    <citation type="journal article" date="2005" name="Appl. Environ. Microbiol.">
        <title>Intestinal bacterial communities that produce active estrogen-like compounds enterodiol and enterolactone in humans.</title>
        <authorList>
            <person name="Clavel T."/>
            <person name="Henderson G."/>
            <person name="Alpert C.A."/>
            <person name="Philippe C."/>
            <person name="Rigottier-Gois L."/>
            <person name="Dore J."/>
            <person name="Blaut M."/>
        </authorList>
    </citation>
    <scope>NUCLEOTIDE SEQUENCE [LARGE SCALE GENOMIC DNA]</scope>
    <source>
        <strain evidence="3 5">SECO-MT75m2</strain>
    </source>
</reference>
<reference evidence="2 4" key="2">
    <citation type="journal article" date="2018" name="Elife">
        <title>Discovery and characterization of a prevalent human gut bacterial enzyme sufficient for the inactivation of a family of plant toxins.</title>
        <authorList>
            <person name="Koppel N."/>
            <person name="Bisanz J.E."/>
            <person name="Pandelia M.E."/>
            <person name="Turnbaugh P.J."/>
            <person name="Balskus E.P."/>
        </authorList>
    </citation>
    <scope>NUCLEOTIDE SEQUENCE [LARGE SCALE GENOMIC DNA]</scope>
    <source>
        <strain evidence="2 4">W1 BHI 6</strain>
    </source>
</reference>
<feature type="transmembrane region" description="Helical" evidence="1">
    <location>
        <begin position="200"/>
        <end position="221"/>
    </location>
</feature>
<feature type="transmembrane region" description="Helical" evidence="1">
    <location>
        <begin position="126"/>
        <end position="144"/>
    </location>
</feature>
<comment type="caution">
    <text evidence="2">The sequence shown here is derived from an EMBL/GenBank/DDBJ whole genome shotgun (WGS) entry which is preliminary data.</text>
</comment>
<evidence type="ECO:0000313" key="3">
    <source>
        <dbReference type="EMBL" id="TNU90403.1"/>
    </source>
</evidence>
<organism evidence="2 4">
    <name type="scientific">Eggerthella lenta</name>
    <name type="common">Eubacterium lentum</name>
    <dbReference type="NCBI Taxonomy" id="84112"/>
    <lineage>
        <taxon>Bacteria</taxon>
        <taxon>Bacillati</taxon>
        <taxon>Actinomycetota</taxon>
        <taxon>Coriobacteriia</taxon>
        <taxon>Eggerthellales</taxon>
        <taxon>Eggerthellaceae</taxon>
        <taxon>Eggerthella</taxon>
    </lineage>
</organism>
<accession>A0A369MFK2</accession>
<evidence type="ECO:0000313" key="2">
    <source>
        <dbReference type="EMBL" id="RDB70596.1"/>
    </source>
</evidence>
<evidence type="ECO:0000313" key="4">
    <source>
        <dbReference type="Proteomes" id="UP000253970"/>
    </source>
</evidence>
<evidence type="ECO:0000256" key="1">
    <source>
        <dbReference type="SAM" id="Phobius"/>
    </source>
</evidence>
<dbReference type="GO" id="GO:0016020">
    <property type="term" value="C:membrane"/>
    <property type="evidence" value="ECO:0007669"/>
    <property type="project" value="InterPro"/>
</dbReference>
<dbReference type="AlphaFoldDB" id="A0A369MFK2"/>
<reference evidence="3" key="3">
    <citation type="submission" date="2019-06" db="EMBL/GenBank/DDBJ databases">
        <authorList>
            <person name="Bisanz J.E."/>
            <person name="Turnbaugh P.J."/>
        </authorList>
    </citation>
    <scope>NUCLEOTIDE SEQUENCE</scope>
    <source>
        <strain evidence="3">SECO-MT75m2</strain>
    </source>
</reference>
<dbReference type="Proteomes" id="UP000253970">
    <property type="component" value="Unassembled WGS sequence"/>
</dbReference>
<keyword evidence="1" id="KW-0812">Transmembrane</keyword>
<gene>
    <name evidence="2" type="ORF">C1875_07475</name>
    <name evidence="3" type="ORF">FIC87_08905</name>
</gene>
<dbReference type="EMBL" id="VEVP01000018">
    <property type="protein sequence ID" value="TNU90403.1"/>
    <property type="molecule type" value="Genomic_DNA"/>
</dbReference>
<dbReference type="EMBL" id="PPTU01000009">
    <property type="protein sequence ID" value="RDB70596.1"/>
    <property type="molecule type" value="Genomic_DNA"/>
</dbReference>
<keyword evidence="1" id="KW-1133">Transmembrane helix</keyword>
<sequence length="300" mass="30409">MMAPIALVLAAGCAGGLIGAFFVPWSASVLLGRAYRRARSWWWDSLDAYRAFKQAHPLREPSPRAAGAEGSLGLWRAQALRDAQAGSLPRERLQALIEAGCAAGAPEPSRSEADQEARCSFRAKRWHRCLGALVGTAFGCAVAWCAGSPLVAAALAVAATAMAAAVICDLQARIVPLEACAALTAAGVVFQASTAGLEGVLAGCAFAVFAVLCCLALNRLFGGAGRTPVGYGDVRCMAALSLASGVATPLGAALCYGGAAAFSLAGIAAGKLSWRSGIPMAPFLAAWLVGGACACLHGMG</sequence>
<dbReference type="Proteomes" id="UP000312594">
    <property type="component" value="Unassembled WGS sequence"/>
</dbReference>
<proteinExistence type="predicted"/>
<dbReference type="GO" id="GO:0004190">
    <property type="term" value="F:aspartic-type endopeptidase activity"/>
    <property type="evidence" value="ECO:0007669"/>
    <property type="project" value="InterPro"/>
</dbReference>
<evidence type="ECO:0000313" key="5">
    <source>
        <dbReference type="Proteomes" id="UP000312594"/>
    </source>
</evidence>
<feature type="transmembrane region" description="Helical" evidence="1">
    <location>
        <begin position="242"/>
        <end position="268"/>
    </location>
</feature>
<dbReference type="Gene3D" id="1.20.120.1220">
    <property type="match status" value="1"/>
</dbReference>
<protein>
    <submittedName>
        <fullName evidence="2">Peptidase A24</fullName>
    </submittedName>
</protein>
<keyword evidence="1" id="KW-0472">Membrane</keyword>
<feature type="transmembrane region" description="Helical" evidence="1">
    <location>
        <begin position="280"/>
        <end position="299"/>
    </location>
</feature>